<keyword evidence="2" id="KW-1185">Reference proteome</keyword>
<comment type="caution">
    <text evidence="1">The sequence shown here is derived from an EMBL/GenBank/DDBJ whole genome shotgun (WGS) entry which is preliminary data.</text>
</comment>
<organism evidence="1 2">
    <name type="scientific">Auriscalpium vulgare</name>
    <dbReference type="NCBI Taxonomy" id="40419"/>
    <lineage>
        <taxon>Eukaryota</taxon>
        <taxon>Fungi</taxon>
        <taxon>Dikarya</taxon>
        <taxon>Basidiomycota</taxon>
        <taxon>Agaricomycotina</taxon>
        <taxon>Agaricomycetes</taxon>
        <taxon>Russulales</taxon>
        <taxon>Auriscalpiaceae</taxon>
        <taxon>Auriscalpium</taxon>
    </lineage>
</organism>
<name>A0ACB8R0Y7_9AGAM</name>
<protein>
    <submittedName>
        <fullName evidence="1">Uncharacterized protein</fullName>
    </submittedName>
</protein>
<reference evidence="1" key="1">
    <citation type="submission" date="2021-02" db="EMBL/GenBank/DDBJ databases">
        <authorList>
            <consortium name="DOE Joint Genome Institute"/>
            <person name="Ahrendt S."/>
            <person name="Looney B.P."/>
            <person name="Miyauchi S."/>
            <person name="Morin E."/>
            <person name="Drula E."/>
            <person name="Courty P.E."/>
            <person name="Chicoki N."/>
            <person name="Fauchery L."/>
            <person name="Kohler A."/>
            <person name="Kuo A."/>
            <person name="Labutti K."/>
            <person name="Pangilinan J."/>
            <person name="Lipzen A."/>
            <person name="Riley R."/>
            <person name="Andreopoulos W."/>
            <person name="He G."/>
            <person name="Johnson J."/>
            <person name="Barry K.W."/>
            <person name="Grigoriev I.V."/>
            <person name="Nagy L."/>
            <person name="Hibbett D."/>
            <person name="Henrissat B."/>
            <person name="Matheny P.B."/>
            <person name="Labbe J."/>
            <person name="Martin F."/>
        </authorList>
    </citation>
    <scope>NUCLEOTIDE SEQUENCE</scope>
    <source>
        <strain evidence="1">FP105234-sp</strain>
    </source>
</reference>
<accession>A0ACB8R0Y7</accession>
<gene>
    <name evidence="1" type="ORF">FA95DRAFT_1617849</name>
</gene>
<reference evidence="1" key="2">
    <citation type="journal article" date="2022" name="New Phytol.">
        <title>Evolutionary transition to the ectomycorrhizal habit in the genomes of a hyperdiverse lineage of mushroom-forming fungi.</title>
        <authorList>
            <person name="Looney B."/>
            <person name="Miyauchi S."/>
            <person name="Morin E."/>
            <person name="Drula E."/>
            <person name="Courty P.E."/>
            <person name="Kohler A."/>
            <person name="Kuo A."/>
            <person name="LaButti K."/>
            <person name="Pangilinan J."/>
            <person name="Lipzen A."/>
            <person name="Riley R."/>
            <person name="Andreopoulos W."/>
            <person name="He G."/>
            <person name="Johnson J."/>
            <person name="Nolan M."/>
            <person name="Tritt A."/>
            <person name="Barry K.W."/>
            <person name="Grigoriev I.V."/>
            <person name="Nagy L.G."/>
            <person name="Hibbett D."/>
            <person name="Henrissat B."/>
            <person name="Matheny P.B."/>
            <person name="Labbe J."/>
            <person name="Martin F.M."/>
        </authorList>
    </citation>
    <scope>NUCLEOTIDE SEQUENCE</scope>
    <source>
        <strain evidence="1">FP105234-sp</strain>
    </source>
</reference>
<sequence>LLISTDSTQLTLFRNKSAYPIYLTIGNIPKEIRHKPSRRAQILLGYLPTLRLTHIKDKETRRRALANVFHACMRKILRALSRREEV</sequence>
<feature type="non-terminal residue" evidence="1">
    <location>
        <position position="1"/>
    </location>
</feature>
<evidence type="ECO:0000313" key="2">
    <source>
        <dbReference type="Proteomes" id="UP000814033"/>
    </source>
</evidence>
<proteinExistence type="predicted"/>
<dbReference type="EMBL" id="MU276857">
    <property type="protein sequence ID" value="KAI0037562.1"/>
    <property type="molecule type" value="Genomic_DNA"/>
</dbReference>
<evidence type="ECO:0000313" key="1">
    <source>
        <dbReference type="EMBL" id="KAI0037562.1"/>
    </source>
</evidence>
<dbReference type="Proteomes" id="UP000814033">
    <property type="component" value="Unassembled WGS sequence"/>
</dbReference>